<keyword evidence="1" id="KW-0472">Membrane</keyword>
<reference evidence="2 3" key="1">
    <citation type="submission" date="2016-11" db="EMBL/GenBank/DDBJ databases">
        <authorList>
            <person name="Jaros S."/>
            <person name="Januszkiewicz K."/>
            <person name="Wedrychowicz H."/>
        </authorList>
    </citation>
    <scope>NUCLEOTIDE SEQUENCE [LARGE SCALE GENOMIC DNA]</scope>
    <source>
        <strain evidence="2 3">BPI-34</strain>
    </source>
</reference>
<feature type="transmembrane region" description="Helical" evidence="1">
    <location>
        <begin position="45"/>
        <end position="64"/>
    </location>
</feature>
<dbReference type="RefSeq" id="WP_073044306.1">
    <property type="nucleotide sequence ID" value="NZ_FRCJ01000003.1"/>
</dbReference>
<organism evidence="2 3">
    <name type="scientific">Xylanibacter ruminicola</name>
    <name type="common">Prevotella ruminicola</name>
    <dbReference type="NCBI Taxonomy" id="839"/>
    <lineage>
        <taxon>Bacteria</taxon>
        <taxon>Pseudomonadati</taxon>
        <taxon>Bacteroidota</taxon>
        <taxon>Bacteroidia</taxon>
        <taxon>Bacteroidales</taxon>
        <taxon>Prevotellaceae</taxon>
        <taxon>Xylanibacter</taxon>
    </lineage>
</organism>
<gene>
    <name evidence="2" type="ORF">SAMN04488494_1585</name>
</gene>
<evidence type="ECO:0000313" key="2">
    <source>
        <dbReference type="EMBL" id="SHM28098.1"/>
    </source>
</evidence>
<protein>
    <recommendedName>
        <fullName evidence="4">Glycoside hydrolase family 15</fullName>
    </recommendedName>
</protein>
<evidence type="ECO:0000313" key="3">
    <source>
        <dbReference type="Proteomes" id="UP000184280"/>
    </source>
</evidence>
<dbReference type="Proteomes" id="UP000184280">
    <property type="component" value="Unassembled WGS sequence"/>
</dbReference>
<evidence type="ECO:0008006" key="4">
    <source>
        <dbReference type="Google" id="ProtNLM"/>
    </source>
</evidence>
<dbReference type="OrthoDB" id="1069215at2"/>
<name>A0A1M7HI37_XYLRU</name>
<proteinExistence type="predicted"/>
<accession>A0A1M7HI37</accession>
<evidence type="ECO:0000256" key="1">
    <source>
        <dbReference type="SAM" id="Phobius"/>
    </source>
</evidence>
<dbReference type="EMBL" id="FRCJ01000003">
    <property type="protein sequence ID" value="SHM28098.1"/>
    <property type="molecule type" value="Genomic_DNA"/>
</dbReference>
<keyword evidence="1" id="KW-1133">Transmembrane helix</keyword>
<sequence>MESLYETWLNRMDSYYESKYKEPVVDFLCQYGGGSSDGRMAKGKIFNAGYEVFIYAFFIGLYYGERKPLSGEKLKFRMEMSTWGRKKNEIGRKSYTILQKYIFTALVAKSDVDLLALDKGDIDVNEVCDVLMTTLNEYANSGFQLMKGQIDKNPDIFFENTGLLDFLKKFCPQ</sequence>
<keyword evidence="1" id="KW-0812">Transmembrane</keyword>
<dbReference type="AlphaFoldDB" id="A0A1M7HI37"/>